<dbReference type="GO" id="GO:0016787">
    <property type="term" value="F:hydrolase activity"/>
    <property type="evidence" value="ECO:0007669"/>
    <property type="project" value="UniProtKB-KW"/>
</dbReference>
<name>A0A168ICY7_CORDF</name>
<dbReference type="PANTHER" id="PTHR48081">
    <property type="entry name" value="AB HYDROLASE SUPERFAMILY PROTEIN C4A8.06C"/>
    <property type="match status" value="1"/>
</dbReference>
<dbReference type="InterPro" id="IPR029058">
    <property type="entry name" value="AB_hydrolase_fold"/>
</dbReference>
<keyword evidence="1 3" id="KW-0378">Hydrolase</keyword>
<evidence type="ECO:0000313" key="4">
    <source>
        <dbReference type="Proteomes" id="UP000076881"/>
    </source>
</evidence>
<protein>
    <submittedName>
        <fullName evidence="3">Alpha/beta hydrolase fold-3</fullName>
    </submittedName>
</protein>
<dbReference type="InterPro" id="IPR013094">
    <property type="entry name" value="AB_hydrolase_3"/>
</dbReference>
<sequence>MALTITERISLLLKVITVLPLRLTVYVSRAAILAIVWRMNLRNTVTCGFIRAAFTTLSPRQIQHVVPSTREAYQKFLRQKSMEHPGGTLGVSFTPNIELLDESGASLLWLGNRQKATKIVYFLHGGGFFVPLAPGHLRWCWELYVKPSAAAGIDVACAILEYTLSPKAKYPNHLKQASMGLQAILDTGVSARDIIIGGDSAGGNLTMQLLMHILHPHPQVTSLTLDAQLPAVFLVSPYLTFRAAYQQSFEKYLSVDLSPGRPRVEYLQYQVSGTDNPIPEMESKYWWGTPLDADPSRYDGISGIVRHMYITYGEHEVLVDHSTKLIELLREHAPELNLVAEVGYKESHDAVLLEEMTHQFDGPASTRIQRWFTKLLEGDYGLPANT</sequence>
<evidence type="ECO:0000313" key="3">
    <source>
        <dbReference type="EMBL" id="OAA79099.1"/>
    </source>
</evidence>
<accession>A0A168ICY7</accession>
<evidence type="ECO:0000256" key="1">
    <source>
        <dbReference type="ARBA" id="ARBA00022801"/>
    </source>
</evidence>
<dbReference type="InterPro" id="IPR050300">
    <property type="entry name" value="GDXG_lipolytic_enzyme"/>
</dbReference>
<dbReference type="Pfam" id="PF07859">
    <property type="entry name" value="Abhydrolase_3"/>
    <property type="match status" value="1"/>
</dbReference>
<proteinExistence type="predicted"/>
<reference evidence="3 4" key="1">
    <citation type="journal article" date="2016" name="Genome Biol. Evol.">
        <title>Divergent and convergent evolution of fungal pathogenicity.</title>
        <authorList>
            <person name="Shang Y."/>
            <person name="Xiao G."/>
            <person name="Zheng P."/>
            <person name="Cen K."/>
            <person name="Zhan S."/>
            <person name="Wang C."/>
        </authorList>
    </citation>
    <scope>NUCLEOTIDE SEQUENCE [LARGE SCALE GENOMIC DNA]</scope>
    <source>
        <strain evidence="3 4">RCEF 1005</strain>
    </source>
</reference>
<keyword evidence="4" id="KW-1185">Reference proteome</keyword>
<evidence type="ECO:0000259" key="2">
    <source>
        <dbReference type="Pfam" id="PF07859"/>
    </source>
</evidence>
<comment type="caution">
    <text evidence="3">The sequence shown here is derived from an EMBL/GenBank/DDBJ whole genome shotgun (WGS) entry which is preliminary data.</text>
</comment>
<feature type="domain" description="Alpha/beta hydrolase fold-3" evidence="2">
    <location>
        <begin position="121"/>
        <end position="338"/>
    </location>
</feature>
<dbReference type="Gene3D" id="3.40.50.1820">
    <property type="entry name" value="alpha/beta hydrolase"/>
    <property type="match status" value="1"/>
</dbReference>
<dbReference type="Proteomes" id="UP000076881">
    <property type="component" value="Unassembled WGS sequence"/>
</dbReference>
<gene>
    <name evidence="3" type="ORF">LEL_02585</name>
</gene>
<dbReference type="EMBL" id="AZHF01000002">
    <property type="protein sequence ID" value="OAA79099.1"/>
    <property type="molecule type" value="Genomic_DNA"/>
</dbReference>
<dbReference type="SUPFAM" id="SSF53474">
    <property type="entry name" value="alpha/beta-Hydrolases"/>
    <property type="match status" value="1"/>
</dbReference>
<dbReference type="PANTHER" id="PTHR48081:SF31">
    <property type="entry name" value="STERYL ACETYL HYDROLASE MUG81-RELATED"/>
    <property type="match status" value="1"/>
</dbReference>
<dbReference type="STRING" id="1081108.A0A168ICY7"/>
<organism evidence="3 4">
    <name type="scientific">Akanthomyces lecanii RCEF 1005</name>
    <dbReference type="NCBI Taxonomy" id="1081108"/>
    <lineage>
        <taxon>Eukaryota</taxon>
        <taxon>Fungi</taxon>
        <taxon>Dikarya</taxon>
        <taxon>Ascomycota</taxon>
        <taxon>Pezizomycotina</taxon>
        <taxon>Sordariomycetes</taxon>
        <taxon>Hypocreomycetidae</taxon>
        <taxon>Hypocreales</taxon>
        <taxon>Cordycipitaceae</taxon>
        <taxon>Akanthomyces</taxon>
        <taxon>Cordyceps confragosa</taxon>
    </lineage>
</organism>
<dbReference type="OrthoDB" id="2152029at2759"/>
<dbReference type="AlphaFoldDB" id="A0A168ICY7"/>